<reference evidence="5 6" key="1">
    <citation type="submission" date="2019-09" db="EMBL/GenBank/DDBJ databases">
        <authorList>
            <person name="Wang X."/>
        </authorList>
    </citation>
    <scope>NUCLEOTIDE SEQUENCE [LARGE SCALE GENOMIC DNA]</scope>
    <source>
        <strain evidence="5 6">CICC 11023</strain>
    </source>
</reference>
<feature type="active site" evidence="1">
    <location>
        <position position="207"/>
    </location>
</feature>
<evidence type="ECO:0000259" key="4">
    <source>
        <dbReference type="PROSITE" id="PS51459"/>
    </source>
</evidence>
<dbReference type="Proteomes" id="UP000323876">
    <property type="component" value="Unassembled WGS sequence"/>
</dbReference>
<evidence type="ECO:0000256" key="3">
    <source>
        <dbReference type="PIRSR" id="PIRSR640198-3"/>
    </source>
</evidence>
<keyword evidence="6" id="KW-1185">Reference proteome</keyword>
<evidence type="ECO:0000313" key="6">
    <source>
        <dbReference type="Proteomes" id="UP000323876"/>
    </source>
</evidence>
<dbReference type="InterPro" id="IPR036597">
    <property type="entry name" value="Fido-like_dom_sf"/>
</dbReference>
<dbReference type="AlphaFoldDB" id="A0A5N0E9R0"/>
<feature type="binding site" evidence="2">
    <location>
        <begin position="211"/>
        <end position="218"/>
    </location>
    <ligand>
        <name>ATP</name>
        <dbReference type="ChEBI" id="CHEBI:30616"/>
    </ligand>
</feature>
<feature type="domain" description="Fido" evidence="4">
    <location>
        <begin position="121"/>
        <end position="274"/>
    </location>
</feature>
<protein>
    <submittedName>
        <fullName evidence="5">Fic family protein</fullName>
    </submittedName>
</protein>
<dbReference type="PANTHER" id="PTHR13504">
    <property type="entry name" value="FIDO DOMAIN-CONTAINING PROTEIN DDB_G0283145"/>
    <property type="match status" value="1"/>
</dbReference>
<dbReference type="SUPFAM" id="SSF140931">
    <property type="entry name" value="Fic-like"/>
    <property type="match status" value="1"/>
</dbReference>
<accession>A0A5N0E9R0</accession>
<dbReference type="InterPro" id="IPR040198">
    <property type="entry name" value="Fido_containing"/>
</dbReference>
<proteinExistence type="predicted"/>
<dbReference type="PROSITE" id="PS51459">
    <property type="entry name" value="FIDO"/>
    <property type="match status" value="1"/>
</dbReference>
<comment type="caution">
    <text evidence="5">The sequence shown here is derived from an EMBL/GenBank/DDBJ whole genome shotgun (WGS) entry which is preliminary data.</text>
</comment>
<dbReference type="GO" id="GO:0005524">
    <property type="term" value="F:ATP binding"/>
    <property type="evidence" value="ECO:0007669"/>
    <property type="project" value="UniProtKB-KW"/>
</dbReference>
<keyword evidence="2" id="KW-0067">ATP-binding</keyword>
<organism evidence="5 6">
    <name type="scientific">Nocardia colli</name>
    <dbReference type="NCBI Taxonomy" id="2545717"/>
    <lineage>
        <taxon>Bacteria</taxon>
        <taxon>Bacillati</taxon>
        <taxon>Actinomycetota</taxon>
        <taxon>Actinomycetes</taxon>
        <taxon>Mycobacteriales</taxon>
        <taxon>Nocardiaceae</taxon>
        <taxon>Nocardia</taxon>
    </lineage>
</organism>
<gene>
    <name evidence="5" type="ORF">F3087_28040</name>
</gene>
<dbReference type="InterPro" id="IPR003812">
    <property type="entry name" value="Fido"/>
</dbReference>
<sequence length="393" mass="44182">MFRYDSRGQAYSWPVLFPTPALSDADERVLSEVDGMRDTLRNQLQRTPDTLIGGLRKFLTADAVAASNSIEGFKVATVDVEDLMAGERDVDVSEENRAETLAYEQMMTYIQTLHGVEDFSYSKGLLNALHWMLQGHRHTARRPAGQWRRGPVYVTDVRDPSIAAYTAPEAAAVPDLMAELVDWLDIEKGSHPLVRAAMAHLHLVSIHPWADGNGRMSRSLQTLMIAREGVLAPEFSSIEAWLGRPGNTWEYYQVLGRRGSEYRPNQDVSEWIRFNLIAYHQQAQTVHARFVRSGRVWEALSDVAAGNGLDERLIAALHDVAMSGRVRRSRYEQNEGLNLQQAQRDLRELVRRQILAPVGRTRARFYVAGAMFPEAALEIAHTPATLTDPYATA</sequence>
<evidence type="ECO:0000256" key="1">
    <source>
        <dbReference type="PIRSR" id="PIRSR640198-1"/>
    </source>
</evidence>
<dbReference type="Pfam" id="PF02661">
    <property type="entry name" value="Fic"/>
    <property type="match status" value="1"/>
</dbReference>
<evidence type="ECO:0000313" key="5">
    <source>
        <dbReference type="EMBL" id="KAA8885490.1"/>
    </source>
</evidence>
<dbReference type="OrthoDB" id="9813719at2"/>
<dbReference type="EMBL" id="VXLC01000015">
    <property type="protein sequence ID" value="KAA8885490.1"/>
    <property type="molecule type" value="Genomic_DNA"/>
</dbReference>
<name>A0A5N0E9R0_9NOCA</name>
<dbReference type="PANTHER" id="PTHR13504:SF33">
    <property type="entry name" value="FIC FAMILY PROTEIN"/>
    <property type="match status" value="1"/>
</dbReference>
<dbReference type="Gene3D" id="1.10.3290.10">
    <property type="entry name" value="Fido-like domain"/>
    <property type="match status" value="1"/>
</dbReference>
<keyword evidence="2" id="KW-0547">Nucleotide-binding</keyword>
<evidence type="ECO:0000256" key="2">
    <source>
        <dbReference type="PIRSR" id="PIRSR640198-2"/>
    </source>
</evidence>
<feature type="site" description="Important for autoinhibition of adenylyltransferase activity" evidence="3">
    <location>
        <position position="71"/>
    </location>
</feature>